<dbReference type="EMBL" id="JARKIF010000004">
    <property type="protein sequence ID" value="KAJ7641883.1"/>
    <property type="molecule type" value="Genomic_DNA"/>
</dbReference>
<evidence type="ECO:0000256" key="2">
    <source>
        <dbReference type="ARBA" id="ARBA00022771"/>
    </source>
</evidence>
<evidence type="ECO:0000313" key="7">
    <source>
        <dbReference type="EMBL" id="KAJ7641883.1"/>
    </source>
</evidence>
<organism evidence="7 8">
    <name type="scientific">Roridomyces roridus</name>
    <dbReference type="NCBI Taxonomy" id="1738132"/>
    <lineage>
        <taxon>Eukaryota</taxon>
        <taxon>Fungi</taxon>
        <taxon>Dikarya</taxon>
        <taxon>Basidiomycota</taxon>
        <taxon>Agaricomycotina</taxon>
        <taxon>Agaricomycetes</taxon>
        <taxon>Agaricomycetidae</taxon>
        <taxon>Agaricales</taxon>
        <taxon>Marasmiineae</taxon>
        <taxon>Mycenaceae</taxon>
        <taxon>Roridomyces</taxon>
    </lineage>
</organism>
<evidence type="ECO:0000256" key="5">
    <source>
        <dbReference type="SAM" id="MobiDB-lite"/>
    </source>
</evidence>
<feature type="domain" description="MYND-type" evidence="6">
    <location>
        <begin position="283"/>
        <end position="322"/>
    </location>
</feature>
<dbReference type="PROSITE" id="PS50865">
    <property type="entry name" value="ZF_MYND_2"/>
    <property type="match status" value="1"/>
</dbReference>
<dbReference type="GO" id="GO:0008270">
    <property type="term" value="F:zinc ion binding"/>
    <property type="evidence" value="ECO:0007669"/>
    <property type="project" value="UniProtKB-KW"/>
</dbReference>
<keyword evidence="1" id="KW-0479">Metal-binding</keyword>
<feature type="region of interest" description="Disordered" evidence="5">
    <location>
        <begin position="239"/>
        <end position="267"/>
    </location>
</feature>
<evidence type="ECO:0000259" key="6">
    <source>
        <dbReference type="PROSITE" id="PS50865"/>
    </source>
</evidence>
<evidence type="ECO:0000256" key="4">
    <source>
        <dbReference type="PROSITE-ProRule" id="PRU00134"/>
    </source>
</evidence>
<name>A0AAD7FTI1_9AGAR</name>
<feature type="region of interest" description="Disordered" evidence="5">
    <location>
        <begin position="1"/>
        <end position="40"/>
    </location>
</feature>
<evidence type="ECO:0000256" key="3">
    <source>
        <dbReference type="ARBA" id="ARBA00022833"/>
    </source>
</evidence>
<comment type="caution">
    <text evidence="7">The sequence shown here is derived from an EMBL/GenBank/DDBJ whole genome shotgun (WGS) entry which is preliminary data.</text>
</comment>
<dbReference type="InterPro" id="IPR002893">
    <property type="entry name" value="Znf_MYND"/>
</dbReference>
<accession>A0AAD7FTI1</accession>
<keyword evidence="8" id="KW-1185">Reference proteome</keyword>
<dbReference type="AlphaFoldDB" id="A0AAD7FTI1"/>
<sequence length="420" mass="47418">MSTPLKRLARACRPSSNTQPDPPTQARPPPPNKHSDRGAWNEWFEEELERKYSGFTPPTEKLDKQADRESQCCHEHCGGDMASPDVCQILNELLREEAVLVTLAHEQLEHCNFEADWKALSVEKKKEIVLEGLYRGSCACPRDSSRLDCPELRIEGLIGDGEYNLINLLKQILARSPIRNLPYLEIFEYEHPAVDHQYKCPPDAPETLKASLKTAELCRTFCIVSTLIGILQAYKTDFPADSSPKPRDDAPNAREEKQSAGASKSPEVDSLRFKELFDNSERCKACRKKLDDDFKWCTRCQVVLYCSSECQDQDAPAHKTVCEKENSDDPDSTPTFIGCPEPANGYVRSPALWRQIWHLSKPDSLLSLYHFNTTPGRTISLAFDISKGGMFHLPHHFLIARKRAMTTGDLSAVYMMCALA</sequence>
<keyword evidence="3" id="KW-0862">Zinc</keyword>
<gene>
    <name evidence="7" type="ORF">FB45DRAFT_901252</name>
</gene>
<feature type="compositionally biased region" description="Basic and acidic residues" evidence="5">
    <location>
        <begin position="244"/>
        <end position="258"/>
    </location>
</feature>
<evidence type="ECO:0000256" key="1">
    <source>
        <dbReference type="ARBA" id="ARBA00022723"/>
    </source>
</evidence>
<protein>
    <recommendedName>
        <fullName evidence="6">MYND-type domain-containing protein</fullName>
    </recommendedName>
</protein>
<feature type="non-terminal residue" evidence="7">
    <location>
        <position position="420"/>
    </location>
</feature>
<proteinExistence type="predicted"/>
<feature type="compositionally biased region" description="Pro residues" evidence="5">
    <location>
        <begin position="20"/>
        <end position="32"/>
    </location>
</feature>
<dbReference type="SUPFAM" id="SSF144232">
    <property type="entry name" value="HIT/MYND zinc finger-like"/>
    <property type="match status" value="1"/>
</dbReference>
<reference evidence="7" key="1">
    <citation type="submission" date="2023-03" db="EMBL/GenBank/DDBJ databases">
        <title>Massive genome expansion in bonnet fungi (Mycena s.s.) driven by repeated elements and novel gene families across ecological guilds.</title>
        <authorList>
            <consortium name="Lawrence Berkeley National Laboratory"/>
            <person name="Harder C.B."/>
            <person name="Miyauchi S."/>
            <person name="Viragh M."/>
            <person name="Kuo A."/>
            <person name="Thoen E."/>
            <person name="Andreopoulos B."/>
            <person name="Lu D."/>
            <person name="Skrede I."/>
            <person name="Drula E."/>
            <person name="Henrissat B."/>
            <person name="Morin E."/>
            <person name="Kohler A."/>
            <person name="Barry K."/>
            <person name="LaButti K."/>
            <person name="Morin E."/>
            <person name="Salamov A."/>
            <person name="Lipzen A."/>
            <person name="Mereny Z."/>
            <person name="Hegedus B."/>
            <person name="Baldrian P."/>
            <person name="Stursova M."/>
            <person name="Weitz H."/>
            <person name="Taylor A."/>
            <person name="Grigoriev I.V."/>
            <person name="Nagy L.G."/>
            <person name="Martin F."/>
            <person name="Kauserud H."/>
        </authorList>
    </citation>
    <scope>NUCLEOTIDE SEQUENCE</scope>
    <source>
        <strain evidence="7">9284</strain>
    </source>
</reference>
<evidence type="ECO:0000313" key="8">
    <source>
        <dbReference type="Proteomes" id="UP001221142"/>
    </source>
</evidence>
<dbReference type="Proteomes" id="UP001221142">
    <property type="component" value="Unassembled WGS sequence"/>
</dbReference>
<dbReference type="PROSITE" id="PS01360">
    <property type="entry name" value="ZF_MYND_1"/>
    <property type="match status" value="1"/>
</dbReference>
<keyword evidence="2 4" id="KW-0863">Zinc-finger</keyword>
<dbReference type="Gene3D" id="6.10.140.2220">
    <property type="match status" value="1"/>
</dbReference>
<dbReference type="Pfam" id="PF01753">
    <property type="entry name" value="zf-MYND"/>
    <property type="match status" value="1"/>
</dbReference>